<dbReference type="EMBL" id="JAYFSI010000001">
    <property type="protein sequence ID" value="MEA5358116.1"/>
    <property type="molecule type" value="Genomic_DNA"/>
</dbReference>
<reference evidence="1 2" key="1">
    <citation type="submission" date="2023-12" db="EMBL/GenBank/DDBJ databases">
        <title>Amycolatopsis sp. V23-08.</title>
        <authorList>
            <person name="Somphong A."/>
        </authorList>
    </citation>
    <scope>NUCLEOTIDE SEQUENCE [LARGE SCALE GENOMIC DNA]</scope>
    <source>
        <strain evidence="1 2">V23-08</strain>
    </source>
</reference>
<dbReference type="RefSeq" id="WP_323322637.1">
    <property type="nucleotide sequence ID" value="NZ_JAYFSI010000001.1"/>
</dbReference>
<gene>
    <name evidence="1" type="ORF">VA596_01100</name>
</gene>
<accession>A0ABU5QYC7</accession>
<evidence type="ECO:0000313" key="1">
    <source>
        <dbReference type="EMBL" id="MEA5358116.1"/>
    </source>
</evidence>
<sequence length="258" mass="28414">MTQVPVGVRPTKRCLADLGLLPPDLGRPLEEMDNPVVTAAQAVPELRDAGGARRILALCDRVWFKVKTGDQRAVVTRLPDDGLPEGLPRDLGRWWIGAAGHRQADSPQRDFYASIKRECTDGKTVSSAHLLPGDWDWKRFTAEQAVAWRREMKRMVIGLVSLSLTTGNLAVAEFRHHRVKALVRVGEDHEAYLAIIAEGVPDPAIFALLLDCVPGVTPDDWQPEPSPLAEMQPAPGEIIWSTLLRSEVASAILELSRS</sequence>
<evidence type="ECO:0000313" key="2">
    <source>
        <dbReference type="Proteomes" id="UP001304298"/>
    </source>
</evidence>
<name>A0ABU5QYC7_9PSEU</name>
<comment type="caution">
    <text evidence="1">The sequence shown here is derived from an EMBL/GenBank/DDBJ whole genome shotgun (WGS) entry which is preliminary data.</text>
</comment>
<keyword evidence="2" id="KW-1185">Reference proteome</keyword>
<dbReference type="Proteomes" id="UP001304298">
    <property type="component" value="Unassembled WGS sequence"/>
</dbReference>
<protein>
    <submittedName>
        <fullName evidence="1">Uncharacterized protein</fullName>
    </submittedName>
</protein>
<proteinExistence type="predicted"/>
<organism evidence="1 2">
    <name type="scientific">Amycolatopsis heterodermiae</name>
    <dbReference type="NCBI Taxonomy" id="3110235"/>
    <lineage>
        <taxon>Bacteria</taxon>
        <taxon>Bacillati</taxon>
        <taxon>Actinomycetota</taxon>
        <taxon>Actinomycetes</taxon>
        <taxon>Pseudonocardiales</taxon>
        <taxon>Pseudonocardiaceae</taxon>
        <taxon>Amycolatopsis</taxon>
    </lineage>
</organism>